<dbReference type="AlphaFoldDB" id="A0A428UDN9"/>
<dbReference type="EMBL" id="NKCK01000014">
    <property type="protein sequence ID" value="RSM12426.1"/>
    <property type="molecule type" value="Genomic_DNA"/>
</dbReference>
<proteinExistence type="predicted"/>
<keyword evidence="3" id="KW-1185">Reference proteome</keyword>
<feature type="compositionally biased region" description="Polar residues" evidence="1">
    <location>
        <begin position="23"/>
        <end position="32"/>
    </location>
</feature>
<feature type="compositionally biased region" description="Polar residues" evidence="1">
    <location>
        <begin position="84"/>
        <end position="96"/>
    </location>
</feature>
<feature type="compositionally biased region" description="Low complexity" evidence="1">
    <location>
        <begin position="33"/>
        <end position="53"/>
    </location>
</feature>
<reference evidence="2 3" key="1">
    <citation type="submission" date="2017-06" db="EMBL/GenBank/DDBJ databases">
        <title>Comparative genomic analysis of Ambrosia Fusariam Clade fungi.</title>
        <authorList>
            <person name="Stajich J.E."/>
            <person name="Carrillo J."/>
            <person name="Kijimoto T."/>
            <person name="Eskalen A."/>
            <person name="O'Donnell K."/>
            <person name="Kasson M."/>
        </authorList>
    </citation>
    <scope>NUCLEOTIDE SEQUENCE [LARGE SCALE GENOMIC DNA]</scope>
    <source>
        <strain evidence="2 3">NRRL62579</strain>
    </source>
</reference>
<protein>
    <submittedName>
        <fullName evidence="2">Uncharacterized protein</fullName>
    </submittedName>
</protein>
<evidence type="ECO:0000256" key="1">
    <source>
        <dbReference type="SAM" id="MobiDB-lite"/>
    </source>
</evidence>
<name>A0A428UDN9_9HYPO</name>
<feature type="region of interest" description="Disordered" evidence="1">
    <location>
        <begin position="20"/>
        <end position="109"/>
    </location>
</feature>
<feature type="compositionally biased region" description="Low complexity" evidence="1">
    <location>
        <begin position="60"/>
        <end position="72"/>
    </location>
</feature>
<evidence type="ECO:0000313" key="3">
    <source>
        <dbReference type="Proteomes" id="UP000287144"/>
    </source>
</evidence>
<gene>
    <name evidence="2" type="ORF">CEP52_002505</name>
</gene>
<organism evidence="2 3">
    <name type="scientific">Fusarium oligoseptatum</name>
    <dbReference type="NCBI Taxonomy" id="2604345"/>
    <lineage>
        <taxon>Eukaryota</taxon>
        <taxon>Fungi</taxon>
        <taxon>Dikarya</taxon>
        <taxon>Ascomycota</taxon>
        <taxon>Pezizomycotina</taxon>
        <taxon>Sordariomycetes</taxon>
        <taxon>Hypocreomycetidae</taxon>
        <taxon>Hypocreales</taxon>
        <taxon>Nectriaceae</taxon>
        <taxon>Fusarium</taxon>
        <taxon>Fusarium solani species complex</taxon>
    </lineage>
</organism>
<evidence type="ECO:0000313" key="2">
    <source>
        <dbReference type="EMBL" id="RSM12426.1"/>
    </source>
</evidence>
<comment type="caution">
    <text evidence="2">The sequence shown here is derived from an EMBL/GenBank/DDBJ whole genome shotgun (WGS) entry which is preliminary data.</text>
</comment>
<dbReference type="Proteomes" id="UP000287144">
    <property type="component" value="Unassembled WGS sequence"/>
</dbReference>
<accession>A0A428UDN9</accession>
<sequence length="109" mass="11788">MDRLRRSNISLYRLTTILLHPINQHNNPHTSNPKASKPSKSSSRSAAQPAAQASPPPPQSTAQQPITTSTTSVKPALDPRHQPKSSSRQAKTSPNENVHLWAAADAGRI</sequence>